<comment type="caution">
    <text evidence="1">The sequence shown here is derived from an EMBL/GenBank/DDBJ whole genome shotgun (WGS) entry which is preliminary data.</text>
</comment>
<name>A0A8X6J9N7_TRICU</name>
<proteinExistence type="predicted"/>
<keyword evidence="2" id="KW-1185">Reference proteome</keyword>
<sequence>MRALEFLCTCLTIIMFKRPAEKVNPYGRSSNMKIVFLIVLTCCIPETKSTILAATGYIASSYPVRNVLISSGLGSLIRNSATALYDASGFRFASDQGTNIRKAVMKNRTIVEIGENYRLSNRKGEISMSDKSMVNEDRMYSERLFGVLNQMDKNTCISRLLCEIGSNPISFGAIGLKINHYIRSVPPVTWNSATFPYVEAFQAGSNEGIDVCVKHYSNCTYNLHRIVDFLWSIINPIY</sequence>
<gene>
    <name evidence="1" type="primary">NCL1_32392</name>
    <name evidence="1" type="ORF">TNCT_678421</name>
</gene>
<dbReference type="AlphaFoldDB" id="A0A8X6J9N7"/>
<protein>
    <submittedName>
        <fullName evidence="1">Uncharacterized protein</fullName>
    </submittedName>
</protein>
<organism evidence="1 2">
    <name type="scientific">Trichonephila clavata</name>
    <name type="common">Joro spider</name>
    <name type="synonym">Nephila clavata</name>
    <dbReference type="NCBI Taxonomy" id="2740835"/>
    <lineage>
        <taxon>Eukaryota</taxon>
        <taxon>Metazoa</taxon>
        <taxon>Ecdysozoa</taxon>
        <taxon>Arthropoda</taxon>
        <taxon>Chelicerata</taxon>
        <taxon>Arachnida</taxon>
        <taxon>Araneae</taxon>
        <taxon>Araneomorphae</taxon>
        <taxon>Entelegynae</taxon>
        <taxon>Araneoidea</taxon>
        <taxon>Nephilidae</taxon>
        <taxon>Trichonephila</taxon>
    </lineage>
</organism>
<reference evidence="1" key="1">
    <citation type="submission" date="2020-07" db="EMBL/GenBank/DDBJ databases">
        <title>Multicomponent nature underlies the extraordinary mechanical properties of spider dragline silk.</title>
        <authorList>
            <person name="Kono N."/>
            <person name="Nakamura H."/>
            <person name="Mori M."/>
            <person name="Yoshida Y."/>
            <person name="Ohtoshi R."/>
            <person name="Malay A.D."/>
            <person name="Moran D.A.P."/>
            <person name="Tomita M."/>
            <person name="Numata K."/>
            <person name="Arakawa K."/>
        </authorList>
    </citation>
    <scope>NUCLEOTIDE SEQUENCE</scope>
</reference>
<evidence type="ECO:0000313" key="1">
    <source>
        <dbReference type="EMBL" id="GFR26445.1"/>
    </source>
</evidence>
<evidence type="ECO:0000313" key="2">
    <source>
        <dbReference type="Proteomes" id="UP000887116"/>
    </source>
</evidence>
<dbReference type="EMBL" id="BMAO01028657">
    <property type="protein sequence ID" value="GFR26445.1"/>
    <property type="molecule type" value="Genomic_DNA"/>
</dbReference>
<accession>A0A8X6J9N7</accession>
<dbReference type="OrthoDB" id="6415481at2759"/>
<dbReference type="Proteomes" id="UP000887116">
    <property type="component" value="Unassembled WGS sequence"/>
</dbReference>